<reference evidence="1" key="1">
    <citation type="journal article" date="2020" name="New Phytol.">
        <title>Comparative genomics reveals dynamic genome evolution in host specialist ectomycorrhizal fungi.</title>
        <authorList>
            <person name="Lofgren L.A."/>
            <person name="Nguyen N.H."/>
            <person name="Vilgalys R."/>
            <person name="Ruytinx J."/>
            <person name="Liao H.L."/>
            <person name="Branco S."/>
            <person name="Kuo A."/>
            <person name="LaButti K."/>
            <person name="Lipzen A."/>
            <person name="Andreopoulos W."/>
            <person name="Pangilinan J."/>
            <person name="Riley R."/>
            <person name="Hundley H."/>
            <person name="Na H."/>
            <person name="Barry K."/>
            <person name="Grigoriev I.V."/>
            <person name="Stajich J.E."/>
            <person name="Kennedy P.G."/>
        </authorList>
    </citation>
    <scope>NUCLEOTIDE SEQUENCE</scope>
    <source>
        <strain evidence="1">DOB743</strain>
    </source>
</reference>
<comment type="caution">
    <text evidence="1">The sequence shown here is derived from an EMBL/GenBank/DDBJ whole genome shotgun (WGS) entry which is preliminary data.</text>
</comment>
<gene>
    <name evidence="1" type="ORF">EV702DRAFT_585435</name>
</gene>
<dbReference type="Proteomes" id="UP000714275">
    <property type="component" value="Unassembled WGS sequence"/>
</dbReference>
<name>A0A9P6ZNN3_9AGAM</name>
<keyword evidence="2" id="KW-1185">Reference proteome</keyword>
<protein>
    <submittedName>
        <fullName evidence="1">Uncharacterized protein</fullName>
    </submittedName>
</protein>
<evidence type="ECO:0000313" key="2">
    <source>
        <dbReference type="Proteomes" id="UP000714275"/>
    </source>
</evidence>
<accession>A0A9P6ZNN3</accession>
<organism evidence="1 2">
    <name type="scientific">Suillus placidus</name>
    <dbReference type="NCBI Taxonomy" id="48579"/>
    <lineage>
        <taxon>Eukaryota</taxon>
        <taxon>Fungi</taxon>
        <taxon>Dikarya</taxon>
        <taxon>Basidiomycota</taxon>
        <taxon>Agaricomycotina</taxon>
        <taxon>Agaricomycetes</taxon>
        <taxon>Agaricomycetidae</taxon>
        <taxon>Boletales</taxon>
        <taxon>Suillineae</taxon>
        <taxon>Suillaceae</taxon>
        <taxon>Suillus</taxon>
    </lineage>
</organism>
<sequence length="154" mass="17468">MSAKQLHNGLVGTLLYCADFTVSRGEWPQNRDRSCELRTRGQIETFGYDNQSASHVMSVTIKPLISQPLPVTVSTSLRTWNALNPVMKLLDKCFCTLPQGPLALACPESHLRLTPLYLRYCLRAWSLLEEQLTERLAAIRWDVLVMQSHGGLRR</sequence>
<proteinExistence type="predicted"/>
<evidence type="ECO:0000313" key="1">
    <source>
        <dbReference type="EMBL" id="KAG1773300.1"/>
    </source>
</evidence>
<dbReference type="EMBL" id="JABBWD010000049">
    <property type="protein sequence ID" value="KAG1773300.1"/>
    <property type="molecule type" value="Genomic_DNA"/>
</dbReference>
<dbReference type="AlphaFoldDB" id="A0A9P6ZNN3"/>